<accession>A0A6A4T3K7</accession>
<sequence length="94" mass="10854">MDLTGRRFGHVLPVTICLQPERLCRDECAALYDRFSAAVTLFCRRTDNSRPPDLETSAALTAQNLLSIVLPKERSVRWRRSDCNAPTHRFQYRC</sequence>
<proteinExistence type="predicted"/>
<evidence type="ECO:0000313" key="2">
    <source>
        <dbReference type="Proteomes" id="UP000438429"/>
    </source>
</evidence>
<dbReference type="Proteomes" id="UP000438429">
    <property type="component" value="Unassembled WGS sequence"/>
</dbReference>
<gene>
    <name evidence="1" type="ORF">F2P81_010688</name>
</gene>
<reference evidence="1 2" key="1">
    <citation type="submission" date="2019-06" db="EMBL/GenBank/DDBJ databases">
        <title>Draft genomes of female and male turbot (Scophthalmus maximus).</title>
        <authorList>
            <person name="Xu H."/>
            <person name="Xu X.-W."/>
            <person name="Shao C."/>
            <person name="Chen S."/>
        </authorList>
    </citation>
    <scope>NUCLEOTIDE SEQUENCE [LARGE SCALE GENOMIC DNA]</scope>
    <source>
        <strain evidence="1">Ysfricsl-2016a</strain>
        <tissue evidence="1">Blood</tissue>
    </source>
</reference>
<organism evidence="1 2">
    <name type="scientific">Scophthalmus maximus</name>
    <name type="common">Turbot</name>
    <name type="synonym">Psetta maxima</name>
    <dbReference type="NCBI Taxonomy" id="52904"/>
    <lineage>
        <taxon>Eukaryota</taxon>
        <taxon>Metazoa</taxon>
        <taxon>Chordata</taxon>
        <taxon>Craniata</taxon>
        <taxon>Vertebrata</taxon>
        <taxon>Euteleostomi</taxon>
        <taxon>Actinopterygii</taxon>
        <taxon>Neopterygii</taxon>
        <taxon>Teleostei</taxon>
        <taxon>Neoteleostei</taxon>
        <taxon>Acanthomorphata</taxon>
        <taxon>Carangaria</taxon>
        <taxon>Pleuronectiformes</taxon>
        <taxon>Pleuronectoidei</taxon>
        <taxon>Scophthalmidae</taxon>
        <taxon>Scophthalmus</taxon>
    </lineage>
</organism>
<evidence type="ECO:0000313" key="1">
    <source>
        <dbReference type="EMBL" id="KAF0037814.1"/>
    </source>
</evidence>
<dbReference type="AlphaFoldDB" id="A0A6A4T3K7"/>
<dbReference type="EMBL" id="VEVO01000009">
    <property type="protein sequence ID" value="KAF0037814.1"/>
    <property type="molecule type" value="Genomic_DNA"/>
</dbReference>
<name>A0A6A4T3K7_SCOMX</name>
<protein>
    <submittedName>
        <fullName evidence="1">Uncharacterized protein</fullName>
    </submittedName>
</protein>
<comment type="caution">
    <text evidence="1">The sequence shown here is derived from an EMBL/GenBank/DDBJ whole genome shotgun (WGS) entry which is preliminary data.</text>
</comment>